<evidence type="ECO:0000256" key="1">
    <source>
        <dbReference type="SAM" id="MobiDB-lite"/>
    </source>
</evidence>
<evidence type="ECO:0000313" key="3">
    <source>
        <dbReference type="Proteomes" id="UP000479710"/>
    </source>
</evidence>
<protein>
    <submittedName>
        <fullName evidence="2">Uncharacterized protein</fullName>
    </submittedName>
</protein>
<dbReference type="Proteomes" id="UP000479710">
    <property type="component" value="Unassembled WGS sequence"/>
</dbReference>
<keyword evidence="3" id="KW-1185">Reference proteome</keyword>
<sequence>MGRVEIPTGLNRTRILSWAGIVSASGWAPTPAFPGPTEQGRSGDGDGGEAPELLPEIGGDRDGRATAELFVDGRGAVEVLPEMDIDGDGRGAAELLAEMVVRLDCMR</sequence>
<feature type="region of interest" description="Disordered" evidence="1">
    <location>
        <begin position="27"/>
        <end position="61"/>
    </location>
</feature>
<evidence type="ECO:0000313" key="2">
    <source>
        <dbReference type="EMBL" id="KAF0918814.1"/>
    </source>
</evidence>
<organism evidence="2 3">
    <name type="scientific">Oryza meyeriana var. granulata</name>
    <dbReference type="NCBI Taxonomy" id="110450"/>
    <lineage>
        <taxon>Eukaryota</taxon>
        <taxon>Viridiplantae</taxon>
        <taxon>Streptophyta</taxon>
        <taxon>Embryophyta</taxon>
        <taxon>Tracheophyta</taxon>
        <taxon>Spermatophyta</taxon>
        <taxon>Magnoliopsida</taxon>
        <taxon>Liliopsida</taxon>
        <taxon>Poales</taxon>
        <taxon>Poaceae</taxon>
        <taxon>BOP clade</taxon>
        <taxon>Oryzoideae</taxon>
        <taxon>Oryzeae</taxon>
        <taxon>Oryzinae</taxon>
        <taxon>Oryza</taxon>
        <taxon>Oryza meyeriana</taxon>
    </lineage>
</organism>
<reference evidence="2 3" key="1">
    <citation type="submission" date="2019-11" db="EMBL/GenBank/DDBJ databases">
        <title>Whole genome sequence of Oryza granulata.</title>
        <authorList>
            <person name="Li W."/>
        </authorList>
    </citation>
    <scope>NUCLEOTIDE SEQUENCE [LARGE SCALE GENOMIC DNA]</scope>
    <source>
        <strain evidence="3">cv. Menghai</strain>
        <tissue evidence="2">Leaf</tissue>
    </source>
</reference>
<gene>
    <name evidence="2" type="ORF">E2562_026187</name>
</gene>
<accession>A0A6G1E322</accession>
<proteinExistence type="predicted"/>
<dbReference type="AlphaFoldDB" id="A0A6G1E322"/>
<dbReference type="EMBL" id="SPHZ02000005">
    <property type="protein sequence ID" value="KAF0918814.1"/>
    <property type="molecule type" value="Genomic_DNA"/>
</dbReference>
<name>A0A6G1E322_9ORYZ</name>
<comment type="caution">
    <text evidence="2">The sequence shown here is derived from an EMBL/GenBank/DDBJ whole genome shotgun (WGS) entry which is preliminary data.</text>
</comment>